<proteinExistence type="predicted"/>
<keyword evidence="2" id="KW-0808">Transferase</keyword>
<dbReference type="InterPro" id="IPR029063">
    <property type="entry name" value="SAM-dependent_MTases_sf"/>
</dbReference>
<dbReference type="PANTHER" id="PTHR34203">
    <property type="entry name" value="METHYLTRANSFERASE, FKBM FAMILY PROTEIN"/>
    <property type="match status" value="1"/>
</dbReference>
<dbReference type="Proteomes" id="UP001652503">
    <property type="component" value="Unassembled WGS sequence"/>
</dbReference>
<keyword evidence="3" id="KW-1185">Reference proteome</keyword>
<feature type="domain" description="Methyltransferase FkbM" evidence="1">
    <location>
        <begin position="72"/>
        <end position="233"/>
    </location>
</feature>
<protein>
    <submittedName>
        <fullName evidence="2">FkbM family methyltransferase</fullName>
    </submittedName>
</protein>
<dbReference type="Pfam" id="PF05050">
    <property type="entry name" value="Methyltransf_21"/>
    <property type="match status" value="1"/>
</dbReference>
<reference evidence="2 3" key="1">
    <citation type="submission" date="2022-10" db="EMBL/GenBank/DDBJ databases">
        <title>Defluviimonas sp. nov., isolated from ocean surface water.</title>
        <authorList>
            <person name="He W."/>
            <person name="Wang L."/>
            <person name="Zhang D.-F."/>
        </authorList>
    </citation>
    <scope>NUCLEOTIDE SEQUENCE [LARGE SCALE GENOMIC DNA]</scope>
    <source>
        <strain evidence="2 3">WL0075</strain>
    </source>
</reference>
<dbReference type="PANTHER" id="PTHR34203:SF13">
    <property type="entry name" value="EXPRESSED PROTEIN"/>
    <property type="match status" value="1"/>
</dbReference>
<comment type="caution">
    <text evidence="2">The sequence shown here is derived from an EMBL/GenBank/DDBJ whole genome shotgun (WGS) entry which is preliminary data.</text>
</comment>
<evidence type="ECO:0000313" key="2">
    <source>
        <dbReference type="EMBL" id="MCV2865505.1"/>
    </source>
</evidence>
<name>A0ABT2Z344_9RHOB</name>
<evidence type="ECO:0000259" key="1">
    <source>
        <dbReference type="Pfam" id="PF05050"/>
    </source>
</evidence>
<dbReference type="GO" id="GO:0032259">
    <property type="term" value="P:methylation"/>
    <property type="evidence" value="ECO:0007669"/>
    <property type="project" value="UniProtKB-KW"/>
</dbReference>
<evidence type="ECO:0000313" key="3">
    <source>
        <dbReference type="Proteomes" id="UP001652503"/>
    </source>
</evidence>
<dbReference type="EMBL" id="JAOWLA010000010">
    <property type="protein sequence ID" value="MCV2865505.1"/>
    <property type="molecule type" value="Genomic_DNA"/>
</dbReference>
<dbReference type="GO" id="GO:0008168">
    <property type="term" value="F:methyltransferase activity"/>
    <property type="evidence" value="ECO:0007669"/>
    <property type="project" value="UniProtKB-KW"/>
</dbReference>
<dbReference type="InterPro" id="IPR052514">
    <property type="entry name" value="SAM-dependent_MTase"/>
</dbReference>
<gene>
    <name evidence="2" type="ORF">OE647_12295</name>
</gene>
<organism evidence="2 3">
    <name type="scientific">Albidovulum sediminicola</name>
    <dbReference type="NCBI Taxonomy" id="2984331"/>
    <lineage>
        <taxon>Bacteria</taxon>
        <taxon>Pseudomonadati</taxon>
        <taxon>Pseudomonadota</taxon>
        <taxon>Alphaproteobacteria</taxon>
        <taxon>Rhodobacterales</taxon>
        <taxon>Paracoccaceae</taxon>
        <taxon>Albidovulum</taxon>
    </lineage>
</organism>
<dbReference type="SUPFAM" id="SSF53335">
    <property type="entry name" value="S-adenosyl-L-methionine-dependent methyltransferases"/>
    <property type="match status" value="1"/>
</dbReference>
<accession>A0ABT2Z344</accession>
<dbReference type="InterPro" id="IPR006342">
    <property type="entry name" value="FkbM_mtfrase"/>
</dbReference>
<dbReference type="NCBIfam" id="TIGR01444">
    <property type="entry name" value="fkbM_fam"/>
    <property type="match status" value="1"/>
</dbReference>
<dbReference type="Gene3D" id="3.40.50.150">
    <property type="entry name" value="Vaccinia Virus protein VP39"/>
    <property type="match status" value="1"/>
</dbReference>
<sequence length="261" mass="29701">MNIALRLIESHVARQNGLFVYVYNRDEDNLVPITWKARGITRQAFDDKMRRPTNDWSHLESQVEYNDGIVVDVGANVGATVARFAARARHVYAFEPHPGNHAFLLDQIRIRKLGNVSPFQMALAAESGKAAFFERESHGIHSLGRHNKGKVQSTFDVEVERLDEIWRTRIKDPIALLKVDVEGFEPEVFEGSAHLLEQKLINAVVFEFSPRIYQLRGLPEDAPLRILRRHGYDVFAMDGHPVSEEAELPRLCDLIARPKTG</sequence>
<keyword evidence="2" id="KW-0489">Methyltransferase</keyword>